<name>A0ABN6MW45_9BACT</name>
<dbReference type="InterPro" id="IPR008514">
    <property type="entry name" value="T6SS_Hcp"/>
</dbReference>
<protein>
    <submittedName>
        <fullName evidence="1">Uncharacterized protein</fullName>
    </submittedName>
</protein>
<dbReference type="InterPro" id="IPR036624">
    <property type="entry name" value="Hcp1-lik_sf"/>
</dbReference>
<proteinExistence type="predicted"/>
<gene>
    <name evidence="1" type="ORF">AMOR_41730</name>
</gene>
<evidence type="ECO:0000313" key="2">
    <source>
        <dbReference type="Proteomes" id="UP001162891"/>
    </source>
</evidence>
<dbReference type="EMBL" id="AP025591">
    <property type="protein sequence ID" value="BDG05177.1"/>
    <property type="molecule type" value="Genomic_DNA"/>
</dbReference>
<dbReference type="Pfam" id="PF05638">
    <property type="entry name" value="T6SS_HCP"/>
    <property type="match status" value="1"/>
</dbReference>
<evidence type="ECO:0000313" key="1">
    <source>
        <dbReference type="EMBL" id="BDG05177.1"/>
    </source>
</evidence>
<organism evidence="1 2">
    <name type="scientific">Anaeromyxobacter oryzae</name>
    <dbReference type="NCBI Taxonomy" id="2918170"/>
    <lineage>
        <taxon>Bacteria</taxon>
        <taxon>Pseudomonadati</taxon>
        <taxon>Myxococcota</taxon>
        <taxon>Myxococcia</taxon>
        <taxon>Myxococcales</taxon>
        <taxon>Cystobacterineae</taxon>
        <taxon>Anaeromyxobacteraceae</taxon>
        <taxon>Anaeromyxobacter</taxon>
    </lineage>
</organism>
<reference evidence="2" key="1">
    <citation type="journal article" date="2022" name="Int. J. Syst. Evol. Microbiol.">
        <title>Anaeromyxobacter oryzae sp. nov., Anaeromyxobacter diazotrophicus sp. nov. and Anaeromyxobacter paludicola sp. nov., isolated from paddy soils.</title>
        <authorList>
            <person name="Itoh H."/>
            <person name="Xu Z."/>
            <person name="Mise K."/>
            <person name="Masuda Y."/>
            <person name="Ushijima N."/>
            <person name="Hayakawa C."/>
            <person name="Shiratori Y."/>
            <person name="Senoo K."/>
        </authorList>
    </citation>
    <scope>NUCLEOTIDE SEQUENCE [LARGE SCALE GENOMIC DNA]</scope>
    <source>
        <strain evidence="2">Red232</strain>
    </source>
</reference>
<sequence>MKNAKRNSRPAAATLEPLGDDVLTAVSGGRVNLSSISITKVVDKASAKLFTACASGSHIKEATLVL</sequence>
<dbReference type="Gene3D" id="2.30.110.20">
    <property type="entry name" value="Hcp1-like"/>
    <property type="match status" value="1"/>
</dbReference>
<keyword evidence="2" id="KW-1185">Reference proteome</keyword>
<dbReference type="SUPFAM" id="SSF141452">
    <property type="entry name" value="Hcp1-like"/>
    <property type="match status" value="1"/>
</dbReference>
<dbReference type="RefSeq" id="WP_248353739.1">
    <property type="nucleotide sequence ID" value="NZ_AP025591.1"/>
</dbReference>
<dbReference type="Proteomes" id="UP001162891">
    <property type="component" value="Chromosome"/>
</dbReference>
<accession>A0ABN6MW45</accession>